<proteinExistence type="inferred from homology"/>
<dbReference type="Gene3D" id="3.40.50.2000">
    <property type="entry name" value="Glycogen Phosphorylase B"/>
    <property type="match status" value="2"/>
</dbReference>
<dbReference type="Pfam" id="PF08323">
    <property type="entry name" value="Glyco_transf_5"/>
    <property type="match status" value="1"/>
</dbReference>
<dbReference type="InterPro" id="IPR001296">
    <property type="entry name" value="Glyco_trans_1"/>
</dbReference>
<keyword evidence="5 8" id="KW-0328">Glycosyltransferase</keyword>
<evidence type="ECO:0000313" key="12">
    <source>
        <dbReference type="Proteomes" id="UP000627205"/>
    </source>
</evidence>
<dbReference type="NCBIfam" id="NF001899">
    <property type="entry name" value="PRK00654.1-2"/>
    <property type="match status" value="1"/>
</dbReference>
<dbReference type="EC" id="2.4.1.21" evidence="8"/>
<evidence type="ECO:0000256" key="3">
    <source>
        <dbReference type="ARBA" id="ARBA00004964"/>
    </source>
</evidence>
<dbReference type="Proteomes" id="UP000627205">
    <property type="component" value="Unassembled WGS sequence"/>
</dbReference>
<keyword evidence="7 8" id="KW-0320">Glycogen biosynthesis</keyword>
<evidence type="ECO:0000256" key="6">
    <source>
        <dbReference type="ARBA" id="ARBA00022679"/>
    </source>
</evidence>
<feature type="binding site" evidence="8">
    <location>
        <position position="18"/>
    </location>
    <ligand>
        <name>ADP-alpha-D-glucose</name>
        <dbReference type="ChEBI" id="CHEBI:57498"/>
    </ligand>
</feature>
<evidence type="ECO:0000259" key="9">
    <source>
        <dbReference type="Pfam" id="PF00534"/>
    </source>
</evidence>
<comment type="similarity">
    <text evidence="4 8">Belongs to the glycosyltransferase 1 family. Bacterial/plant glycogen synthase subfamily.</text>
</comment>
<dbReference type="InterPro" id="IPR011835">
    <property type="entry name" value="GS/SS"/>
</dbReference>
<evidence type="ECO:0000256" key="1">
    <source>
        <dbReference type="ARBA" id="ARBA00001478"/>
    </source>
</evidence>
<evidence type="ECO:0000256" key="8">
    <source>
        <dbReference type="HAMAP-Rule" id="MF_00484"/>
    </source>
</evidence>
<dbReference type="InterPro" id="IPR013534">
    <property type="entry name" value="Starch_synth_cat_dom"/>
</dbReference>
<dbReference type="CDD" id="cd03791">
    <property type="entry name" value="GT5_Glycogen_synthase_DULL1-like"/>
    <property type="match status" value="1"/>
</dbReference>
<sequence length="516" mass="56882">MPQPRVLLVTSEAVPLVKTGGLADVIGALAASLSTSYVDVTILIPGYPSAVRNTLGLKKIADLPALPGGDAELFLGTMPDSRVKVLLLRSPLFDRRTANPYIDHSGHELDDNAIAFASLAHAAVRICAGRANYPVPHVVQANDWHAGLIAALMKLENITDVGSVMTIHNLAFQGNYPIEIAPQIGIPQEMITEDGMEFWGKMSYLKAGIAWSDCITTVSKTYAKEILTERFGYGMQDMLNRRRHVLHAIPNAVDLDVWHPETDKLIKRNFSVDNLAGKSACKRDLQKQFGLPIQQFTPLMAIGSRITHQKMADLILAAMPRILHEHPHLQIAVLGCGEPQYEEQFRQLAEQHPDRIGVYIGYDERRAHALHAGADILLHPTRFEPFGLTPLYSMLYGTIPVASRVGGLCDTIVDAGRDYLPVSEANGILFDGEEADDLVAAITHALHLYMRPAAWQSMQRHAMQGNYSWSGPAAQYIQLYAKIAPLPARQLFLDLLKSRPSKQPVVVNPSHYKLIA</sequence>
<dbReference type="PANTHER" id="PTHR45825:SF11">
    <property type="entry name" value="ALPHA AMYLASE DOMAIN-CONTAINING PROTEIN"/>
    <property type="match status" value="1"/>
</dbReference>
<gene>
    <name evidence="8 11" type="primary">glgA</name>
    <name evidence="11" type="ORF">GCM10011430_27620</name>
</gene>
<dbReference type="GO" id="GO:0004373">
    <property type="term" value="F:alpha-1,4-glucan glucosyltransferase (UDP-glucose donor) activity"/>
    <property type="evidence" value="ECO:0007669"/>
    <property type="project" value="InterPro"/>
</dbReference>
<comment type="function">
    <text evidence="2 8">Synthesizes alpha-1,4-glucan chains using ADP-glucose.</text>
</comment>
<comment type="caution">
    <text evidence="11">The sequence shown here is derived from an EMBL/GenBank/DDBJ whole genome shotgun (WGS) entry which is preliminary data.</text>
</comment>
<dbReference type="GO" id="GO:0005978">
    <property type="term" value="P:glycogen biosynthetic process"/>
    <property type="evidence" value="ECO:0007669"/>
    <property type="project" value="UniProtKB-UniRule"/>
</dbReference>
<dbReference type="GO" id="GO:0009011">
    <property type="term" value="F:alpha-1,4-glucan glucosyltransferase (ADP-glucose donor) activity"/>
    <property type="evidence" value="ECO:0007669"/>
    <property type="project" value="UniProtKB-UniRule"/>
</dbReference>
<dbReference type="EMBL" id="BMDP01000004">
    <property type="protein sequence ID" value="GGI55588.1"/>
    <property type="molecule type" value="Genomic_DNA"/>
</dbReference>
<evidence type="ECO:0000256" key="5">
    <source>
        <dbReference type="ARBA" id="ARBA00022676"/>
    </source>
</evidence>
<comment type="pathway">
    <text evidence="3 8">Glycan biosynthesis; glycogen biosynthesis.</text>
</comment>
<evidence type="ECO:0000313" key="11">
    <source>
        <dbReference type="EMBL" id="GGI55588.1"/>
    </source>
</evidence>
<name>A0A8J3F756_9BURK</name>
<evidence type="ECO:0000256" key="2">
    <source>
        <dbReference type="ARBA" id="ARBA00002764"/>
    </source>
</evidence>
<feature type="domain" description="Glycosyl transferase family 1" evidence="9">
    <location>
        <begin position="299"/>
        <end position="455"/>
    </location>
</feature>
<dbReference type="RefSeq" id="WP_188422698.1">
    <property type="nucleotide sequence ID" value="NZ_BMDP01000004.1"/>
</dbReference>
<organism evidence="11 12">
    <name type="scientific">Oxalicibacterium solurbis</name>
    <dbReference type="NCBI Taxonomy" id="69280"/>
    <lineage>
        <taxon>Bacteria</taxon>
        <taxon>Pseudomonadati</taxon>
        <taxon>Pseudomonadota</taxon>
        <taxon>Betaproteobacteria</taxon>
        <taxon>Burkholderiales</taxon>
        <taxon>Oxalobacteraceae</taxon>
        <taxon>Oxalicibacterium</taxon>
    </lineage>
</organism>
<feature type="domain" description="Starch synthase catalytic" evidence="10">
    <location>
        <begin position="5"/>
        <end position="240"/>
    </location>
</feature>
<dbReference type="UniPathway" id="UPA00164"/>
<dbReference type="SUPFAM" id="SSF53756">
    <property type="entry name" value="UDP-Glycosyltransferase/glycogen phosphorylase"/>
    <property type="match status" value="1"/>
</dbReference>
<dbReference type="AlphaFoldDB" id="A0A8J3F756"/>
<reference evidence="11" key="2">
    <citation type="submission" date="2020-09" db="EMBL/GenBank/DDBJ databases">
        <authorList>
            <person name="Sun Q."/>
            <person name="Sedlacek I."/>
        </authorList>
    </citation>
    <scope>NUCLEOTIDE SEQUENCE</scope>
    <source>
        <strain evidence="11">CCM 7664</strain>
    </source>
</reference>
<keyword evidence="12" id="KW-1185">Reference proteome</keyword>
<reference evidence="11" key="1">
    <citation type="journal article" date="2014" name="Int. J. Syst. Evol. Microbiol.">
        <title>Complete genome sequence of Corynebacterium casei LMG S-19264T (=DSM 44701T), isolated from a smear-ripened cheese.</title>
        <authorList>
            <consortium name="US DOE Joint Genome Institute (JGI-PGF)"/>
            <person name="Walter F."/>
            <person name="Albersmeier A."/>
            <person name="Kalinowski J."/>
            <person name="Ruckert C."/>
        </authorList>
    </citation>
    <scope>NUCLEOTIDE SEQUENCE</scope>
    <source>
        <strain evidence="11">CCM 7664</strain>
    </source>
</reference>
<keyword evidence="6 8" id="KW-0808">Transferase</keyword>
<dbReference type="PANTHER" id="PTHR45825">
    <property type="entry name" value="GRANULE-BOUND STARCH SYNTHASE 1, CHLOROPLASTIC/AMYLOPLASTIC"/>
    <property type="match status" value="1"/>
</dbReference>
<dbReference type="NCBIfam" id="TIGR02095">
    <property type="entry name" value="glgA"/>
    <property type="match status" value="1"/>
</dbReference>
<comment type="catalytic activity">
    <reaction evidence="1 8">
        <text>[(1-&gt;4)-alpha-D-glucosyl](n) + ADP-alpha-D-glucose = [(1-&gt;4)-alpha-D-glucosyl](n+1) + ADP + H(+)</text>
        <dbReference type="Rhea" id="RHEA:18189"/>
        <dbReference type="Rhea" id="RHEA-COMP:9584"/>
        <dbReference type="Rhea" id="RHEA-COMP:9587"/>
        <dbReference type="ChEBI" id="CHEBI:15378"/>
        <dbReference type="ChEBI" id="CHEBI:15444"/>
        <dbReference type="ChEBI" id="CHEBI:57498"/>
        <dbReference type="ChEBI" id="CHEBI:456216"/>
        <dbReference type="EC" id="2.4.1.21"/>
    </reaction>
</comment>
<evidence type="ECO:0000256" key="7">
    <source>
        <dbReference type="ARBA" id="ARBA00023056"/>
    </source>
</evidence>
<dbReference type="Pfam" id="PF00534">
    <property type="entry name" value="Glycos_transf_1"/>
    <property type="match status" value="1"/>
</dbReference>
<evidence type="ECO:0000259" key="10">
    <source>
        <dbReference type="Pfam" id="PF08323"/>
    </source>
</evidence>
<dbReference type="HAMAP" id="MF_00484">
    <property type="entry name" value="Glycogen_synth"/>
    <property type="match status" value="1"/>
</dbReference>
<evidence type="ECO:0000256" key="4">
    <source>
        <dbReference type="ARBA" id="ARBA00010281"/>
    </source>
</evidence>
<accession>A0A8J3F756</accession>
<protein>
    <recommendedName>
        <fullName evidence="8">Glycogen synthase</fullName>
        <ecNumber evidence="8">2.4.1.21</ecNumber>
    </recommendedName>
    <alternativeName>
        <fullName evidence="8">Starch [bacterial glycogen] synthase</fullName>
    </alternativeName>
</protein>